<reference evidence="1" key="2">
    <citation type="submission" date="2013-10" db="EMBL/GenBank/DDBJ databases">
        <authorList>
            <person name="Aslett M."/>
        </authorList>
    </citation>
    <scope>NUCLEOTIDE SEQUENCE [LARGE SCALE GENOMIC DNA]</scope>
    <source>
        <strain evidence="1">Houghton</strain>
    </source>
</reference>
<organism evidence="1 2">
    <name type="scientific">Eimeria necatrix</name>
    <dbReference type="NCBI Taxonomy" id="51315"/>
    <lineage>
        <taxon>Eukaryota</taxon>
        <taxon>Sar</taxon>
        <taxon>Alveolata</taxon>
        <taxon>Apicomplexa</taxon>
        <taxon>Conoidasida</taxon>
        <taxon>Coccidia</taxon>
        <taxon>Eucoccidiorida</taxon>
        <taxon>Eimeriorina</taxon>
        <taxon>Eimeriidae</taxon>
        <taxon>Eimeria</taxon>
    </lineage>
</organism>
<dbReference type="EMBL" id="HG722525">
    <property type="protein sequence ID" value="CDJ62667.1"/>
    <property type="molecule type" value="Genomic_DNA"/>
</dbReference>
<name>U6MEL4_9EIME</name>
<evidence type="ECO:0000313" key="2">
    <source>
        <dbReference type="Proteomes" id="UP000030754"/>
    </source>
</evidence>
<accession>U6MEL4</accession>
<sequence length="144" mass="16750">MNGCSKRASCAALRPSLSLIPYGRQIRHWEAAEILRRMRTSDSNSGHKLHPCMDTWSAHLQCLRRFPHSAERRCRLSEEQHQRCLKENRNWRPTDSMKAMKILELFKVYAETKSFKYPKENVGLSAAGAVVHFPGLERRRSRSN</sequence>
<dbReference type="AlphaFoldDB" id="U6MEL4"/>
<protein>
    <submittedName>
        <fullName evidence="1">Uncharacterized protein</fullName>
    </submittedName>
</protein>
<evidence type="ECO:0000313" key="1">
    <source>
        <dbReference type="EMBL" id="CDJ62667.1"/>
    </source>
</evidence>
<proteinExistence type="predicted"/>
<keyword evidence="2" id="KW-1185">Reference proteome</keyword>
<dbReference type="OrthoDB" id="363957at2759"/>
<dbReference type="VEuPathDB" id="ToxoDB:ENH_00022850"/>
<dbReference type="RefSeq" id="XP_013440029.1">
    <property type="nucleotide sequence ID" value="XM_013584575.1"/>
</dbReference>
<dbReference type="GeneID" id="25472455"/>
<reference evidence="1" key="1">
    <citation type="submission" date="2013-10" db="EMBL/GenBank/DDBJ databases">
        <title>Genomic analysis of the causative agents of coccidiosis in chickens.</title>
        <authorList>
            <person name="Reid A.J."/>
            <person name="Blake D."/>
            <person name="Billington K."/>
            <person name="Browne H."/>
            <person name="Dunn M."/>
            <person name="Hung S."/>
            <person name="Kawahara F."/>
            <person name="Miranda-Saavedra D."/>
            <person name="Mourier T."/>
            <person name="Nagra H."/>
            <person name="Otto T.D."/>
            <person name="Rawlings N."/>
            <person name="Sanchez A."/>
            <person name="Sanders M."/>
            <person name="Subramaniam C."/>
            <person name="Tay Y."/>
            <person name="Dear P."/>
            <person name="Doerig C."/>
            <person name="Gruber A."/>
            <person name="Parkinson J."/>
            <person name="Shirley M."/>
            <person name="Wan K.L."/>
            <person name="Berriman M."/>
            <person name="Tomley F."/>
            <person name="Pain A."/>
        </authorList>
    </citation>
    <scope>NUCLEOTIDE SEQUENCE [LARGE SCALE GENOMIC DNA]</scope>
    <source>
        <strain evidence="1">Houghton</strain>
    </source>
</reference>
<gene>
    <name evidence="1" type="ORF">ENH_00022850</name>
</gene>
<dbReference type="Proteomes" id="UP000030754">
    <property type="component" value="Unassembled WGS sequence"/>
</dbReference>